<dbReference type="PANTHER" id="PTHR30204:SF69">
    <property type="entry name" value="MERR-FAMILY TRANSCRIPTIONAL REGULATOR"/>
    <property type="match status" value="1"/>
</dbReference>
<proteinExistence type="predicted"/>
<dbReference type="InterPro" id="IPR009061">
    <property type="entry name" value="DNA-bd_dom_put_sf"/>
</dbReference>
<accession>A0ABW6S9P1</accession>
<evidence type="ECO:0000259" key="6">
    <source>
        <dbReference type="PROSITE" id="PS50937"/>
    </source>
</evidence>
<dbReference type="EMBL" id="JBIAQY010000011">
    <property type="protein sequence ID" value="MFF3571924.1"/>
    <property type="molecule type" value="Genomic_DNA"/>
</dbReference>
<dbReference type="PANTHER" id="PTHR30204">
    <property type="entry name" value="REDOX-CYCLING DRUG-SENSING TRANSCRIPTIONAL ACTIVATOR SOXR"/>
    <property type="match status" value="1"/>
</dbReference>
<comment type="caution">
    <text evidence="7">The sequence shown here is derived from an EMBL/GenBank/DDBJ whole genome shotgun (WGS) entry which is preliminary data.</text>
</comment>
<dbReference type="InterPro" id="IPR000551">
    <property type="entry name" value="MerR-type_HTH_dom"/>
</dbReference>
<dbReference type="CDD" id="cd00592">
    <property type="entry name" value="HTH_MerR-like"/>
    <property type="match status" value="1"/>
</dbReference>
<sequence length="159" mass="17394">MSTESTLRIGDAAAILGIEAHVLRHWESVGLLHPPRTPSGHRTYNQQTLDIARLIRILQRTGLSLEQIRDLGANSSATRITLIETRRAEIRARMALLEATDSFLAHLTTCSHPLIADCPECSKFSRLTPPPHLDTPIGNTRTPTTTHAPAPRSESAGIP</sequence>
<protein>
    <submittedName>
        <fullName evidence="7">MerR family transcriptional regulator</fullName>
    </submittedName>
</protein>
<keyword evidence="8" id="KW-1185">Reference proteome</keyword>
<dbReference type="RefSeq" id="WP_051193753.1">
    <property type="nucleotide sequence ID" value="NZ_JBIAQY010000011.1"/>
</dbReference>
<keyword evidence="3" id="KW-0238">DNA-binding</keyword>
<dbReference type="InterPro" id="IPR047057">
    <property type="entry name" value="MerR_fam"/>
</dbReference>
<organism evidence="7 8">
    <name type="scientific">Nocardia jiangxiensis</name>
    <dbReference type="NCBI Taxonomy" id="282685"/>
    <lineage>
        <taxon>Bacteria</taxon>
        <taxon>Bacillati</taxon>
        <taxon>Actinomycetota</taxon>
        <taxon>Actinomycetes</taxon>
        <taxon>Mycobacteriales</taxon>
        <taxon>Nocardiaceae</taxon>
        <taxon>Nocardia</taxon>
    </lineage>
</organism>
<reference evidence="7 8" key="1">
    <citation type="submission" date="2024-10" db="EMBL/GenBank/DDBJ databases">
        <title>The Natural Products Discovery Center: Release of the First 8490 Sequenced Strains for Exploring Actinobacteria Biosynthetic Diversity.</title>
        <authorList>
            <person name="Kalkreuter E."/>
            <person name="Kautsar S.A."/>
            <person name="Yang D."/>
            <person name="Bader C.D."/>
            <person name="Teijaro C.N."/>
            <person name="Fluegel L."/>
            <person name="Davis C.M."/>
            <person name="Simpson J.R."/>
            <person name="Lauterbach L."/>
            <person name="Steele A.D."/>
            <person name="Gui C."/>
            <person name="Meng S."/>
            <person name="Li G."/>
            <person name="Viehrig K."/>
            <person name="Ye F."/>
            <person name="Su P."/>
            <person name="Kiefer A.F."/>
            <person name="Nichols A."/>
            <person name="Cepeda A.J."/>
            <person name="Yan W."/>
            <person name="Fan B."/>
            <person name="Jiang Y."/>
            <person name="Adhikari A."/>
            <person name="Zheng C.-J."/>
            <person name="Schuster L."/>
            <person name="Cowan T.M."/>
            <person name="Smanski M.J."/>
            <person name="Chevrette M.G."/>
            <person name="De Carvalho L.P.S."/>
            <person name="Shen B."/>
        </authorList>
    </citation>
    <scope>NUCLEOTIDE SEQUENCE [LARGE SCALE GENOMIC DNA]</scope>
    <source>
        <strain evidence="7 8">NPDC002593</strain>
    </source>
</reference>
<feature type="domain" description="HTH merR-type" evidence="6">
    <location>
        <begin position="6"/>
        <end position="74"/>
    </location>
</feature>
<evidence type="ECO:0000313" key="7">
    <source>
        <dbReference type="EMBL" id="MFF3571924.1"/>
    </source>
</evidence>
<evidence type="ECO:0000256" key="1">
    <source>
        <dbReference type="ARBA" id="ARBA00022491"/>
    </source>
</evidence>
<keyword evidence="2" id="KW-0805">Transcription regulation</keyword>
<evidence type="ECO:0000256" key="2">
    <source>
        <dbReference type="ARBA" id="ARBA00023015"/>
    </source>
</evidence>
<evidence type="ECO:0000256" key="4">
    <source>
        <dbReference type="ARBA" id="ARBA00023163"/>
    </source>
</evidence>
<feature type="region of interest" description="Disordered" evidence="5">
    <location>
        <begin position="128"/>
        <end position="159"/>
    </location>
</feature>
<evidence type="ECO:0000256" key="5">
    <source>
        <dbReference type="SAM" id="MobiDB-lite"/>
    </source>
</evidence>
<dbReference type="SMART" id="SM00422">
    <property type="entry name" value="HTH_MERR"/>
    <property type="match status" value="1"/>
</dbReference>
<feature type="compositionally biased region" description="Low complexity" evidence="5">
    <location>
        <begin position="135"/>
        <end position="152"/>
    </location>
</feature>
<dbReference type="SUPFAM" id="SSF46955">
    <property type="entry name" value="Putative DNA-binding domain"/>
    <property type="match status" value="1"/>
</dbReference>
<evidence type="ECO:0000256" key="3">
    <source>
        <dbReference type="ARBA" id="ARBA00023125"/>
    </source>
</evidence>
<name>A0ABW6S9P1_9NOCA</name>
<keyword evidence="4" id="KW-0804">Transcription</keyword>
<keyword evidence="1" id="KW-0678">Repressor</keyword>
<dbReference type="Proteomes" id="UP001601992">
    <property type="component" value="Unassembled WGS sequence"/>
</dbReference>
<dbReference type="Pfam" id="PF13411">
    <property type="entry name" value="MerR_1"/>
    <property type="match status" value="1"/>
</dbReference>
<dbReference type="Gene3D" id="1.10.1660.10">
    <property type="match status" value="1"/>
</dbReference>
<gene>
    <name evidence="7" type="ORF">ACFYXQ_29495</name>
</gene>
<evidence type="ECO:0000313" key="8">
    <source>
        <dbReference type="Proteomes" id="UP001601992"/>
    </source>
</evidence>
<dbReference type="PROSITE" id="PS50937">
    <property type="entry name" value="HTH_MERR_2"/>
    <property type="match status" value="1"/>
</dbReference>